<proteinExistence type="predicted"/>
<feature type="region of interest" description="Disordered" evidence="1">
    <location>
        <begin position="62"/>
        <end position="117"/>
    </location>
</feature>
<accession>A0A814CWB3</accession>
<name>A0A814CWB3_9BILA</name>
<organism evidence="2 3">
    <name type="scientific">Adineta steineri</name>
    <dbReference type="NCBI Taxonomy" id="433720"/>
    <lineage>
        <taxon>Eukaryota</taxon>
        <taxon>Metazoa</taxon>
        <taxon>Spiralia</taxon>
        <taxon>Gnathifera</taxon>
        <taxon>Rotifera</taxon>
        <taxon>Eurotatoria</taxon>
        <taxon>Bdelloidea</taxon>
        <taxon>Adinetida</taxon>
        <taxon>Adinetidae</taxon>
        <taxon>Adineta</taxon>
    </lineage>
</organism>
<dbReference type="AlphaFoldDB" id="A0A814CWB3"/>
<gene>
    <name evidence="2" type="ORF">JYZ213_LOCUS13176</name>
</gene>
<reference evidence="2" key="1">
    <citation type="submission" date="2021-02" db="EMBL/GenBank/DDBJ databases">
        <authorList>
            <person name="Nowell W R."/>
        </authorList>
    </citation>
    <scope>NUCLEOTIDE SEQUENCE</scope>
</reference>
<evidence type="ECO:0000313" key="2">
    <source>
        <dbReference type="EMBL" id="CAF0948911.1"/>
    </source>
</evidence>
<feature type="compositionally biased region" description="Basic and acidic residues" evidence="1">
    <location>
        <begin position="68"/>
        <end position="79"/>
    </location>
</feature>
<dbReference type="EMBL" id="CAJNOG010000105">
    <property type="protein sequence ID" value="CAF0948911.1"/>
    <property type="molecule type" value="Genomic_DNA"/>
</dbReference>
<sequence length="144" mass="16533">MITDMNLFLMETIKYTRNEQECLHLQEALRVIFDILSDLNDVIHLKQIVGYSDNLNTLGLPNMSSNGEKAEQRRAEMKQRSASLDHPAYSHRRHLQHRATVTIRTPDSDDPDDESLLPGPIIDLNKTNIKRNTKLLTNNSIARL</sequence>
<comment type="caution">
    <text evidence="2">The sequence shown here is derived from an EMBL/GenBank/DDBJ whole genome shotgun (WGS) entry which is preliminary data.</text>
</comment>
<protein>
    <submittedName>
        <fullName evidence="2">Uncharacterized protein</fullName>
    </submittedName>
</protein>
<evidence type="ECO:0000313" key="3">
    <source>
        <dbReference type="Proteomes" id="UP000663845"/>
    </source>
</evidence>
<dbReference type="Proteomes" id="UP000663845">
    <property type="component" value="Unassembled WGS sequence"/>
</dbReference>
<evidence type="ECO:0000256" key="1">
    <source>
        <dbReference type="SAM" id="MobiDB-lite"/>
    </source>
</evidence>